<dbReference type="OrthoDB" id="9000293at2759"/>
<evidence type="ECO:0000256" key="1">
    <source>
        <dbReference type="ARBA" id="ARBA00004613"/>
    </source>
</evidence>
<evidence type="ECO:0000313" key="16">
    <source>
        <dbReference type="EMBL" id="CAG6005358.1"/>
    </source>
</evidence>
<comment type="function">
    <text evidence="10">Esterase with broad substrate specificity. Contributes to the inactivation of the neurotransmitter acetylcholine. Can degrade neurotoxic organophosphate esters.</text>
</comment>
<dbReference type="InterPro" id="IPR019819">
    <property type="entry name" value="Carboxylesterase_B_CS"/>
</dbReference>
<name>A0A8S4BLC1_9TELE</name>
<dbReference type="PROSITE" id="PS00122">
    <property type="entry name" value="CARBOXYLESTERASE_B_1"/>
    <property type="match status" value="1"/>
</dbReference>
<evidence type="ECO:0000256" key="12">
    <source>
        <dbReference type="PIRSR" id="PIRSR600997-1"/>
    </source>
</evidence>
<dbReference type="PANTHER" id="PTHR43918:SF5">
    <property type="entry name" value="CHOLINESTERASE"/>
    <property type="match status" value="1"/>
</dbReference>
<dbReference type="FunFam" id="3.40.50.1820:FF:000029">
    <property type="entry name" value="Acetylcholinesterase"/>
    <property type="match status" value="1"/>
</dbReference>
<dbReference type="Proteomes" id="UP000677803">
    <property type="component" value="Unassembled WGS sequence"/>
</dbReference>
<dbReference type="SUPFAM" id="SSF53474">
    <property type="entry name" value="alpha/beta-Hydrolases"/>
    <property type="match status" value="1"/>
</dbReference>
<keyword evidence="8" id="KW-0325">Glycoprotein</keyword>
<feature type="active site" description="Acyl-ester intermediate" evidence="12">
    <location>
        <position position="286"/>
    </location>
</feature>
<dbReference type="InterPro" id="IPR000997">
    <property type="entry name" value="Cholinesterase"/>
</dbReference>
<evidence type="ECO:0000256" key="3">
    <source>
        <dbReference type="ARBA" id="ARBA00022487"/>
    </source>
</evidence>
<dbReference type="EMBL" id="CAJRST010037777">
    <property type="protein sequence ID" value="CAG6005358.1"/>
    <property type="molecule type" value="Genomic_DNA"/>
</dbReference>
<evidence type="ECO:0000256" key="11">
    <source>
        <dbReference type="ARBA" id="ARBA00038819"/>
    </source>
</evidence>
<evidence type="ECO:0000256" key="6">
    <source>
        <dbReference type="ARBA" id="ARBA00022801"/>
    </source>
</evidence>
<dbReference type="InterPro" id="IPR029058">
    <property type="entry name" value="AB_hydrolase_fold"/>
</dbReference>
<dbReference type="GO" id="GO:0019695">
    <property type="term" value="P:choline metabolic process"/>
    <property type="evidence" value="ECO:0007669"/>
    <property type="project" value="TreeGrafter"/>
</dbReference>
<dbReference type="Gene3D" id="3.40.50.1820">
    <property type="entry name" value="alpha/beta hydrolase"/>
    <property type="match status" value="1"/>
</dbReference>
<comment type="subcellular location">
    <subcellularLocation>
        <location evidence="1">Secreted</location>
    </subcellularLocation>
</comment>
<dbReference type="PANTHER" id="PTHR43918">
    <property type="entry name" value="ACETYLCHOLINESTERASE"/>
    <property type="match status" value="1"/>
</dbReference>
<dbReference type="AlphaFoldDB" id="A0A8S4BLC1"/>
<feature type="domain" description="Carboxylesterase type B" evidence="15">
    <location>
        <begin position="88"/>
        <end position="607"/>
    </location>
</feature>
<evidence type="ECO:0000256" key="5">
    <source>
        <dbReference type="ARBA" id="ARBA00022553"/>
    </source>
</evidence>
<dbReference type="CDD" id="cd00312">
    <property type="entry name" value="Esterase_lipase"/>
    <property type="match status" value="1"/>
</dbReference>
<evidence type="ECO:0000256" key="7">
    <source>
        <dbReference type="ARBA" id="ARBA00023157"/>
    </source>
</evidence>
<keyword evidence="14" id="KW-1133">Transmembrane helix</keyword>
<accession>A0A8S4BLC1</accession>
<comment type="subunit">
    <text evidence="11">Homotetramer; disulfide-linked. Dimer of dimers.</text>
</comment>
<comment type="caution">
    <text evidence="16">The sequence shown here is derived from an EMBL/GenBank/DDBJ whole genome shotgun (WGS) entry which is preliminary data.</text>
</comment>
<evidence type="ECO:0000256" key="10">
    <source>
        <dbReference type="ARBA" id="ARBA00037444"/>
    </source>
</evidence>
<keyword evidence="3" id="KW-0719">Serine esterase</keyword>
<dbReference type="InterPro" id="IPR050654">
    <property type="entry name" value="AChE-related_enzymes"/>
</dbReference>
<organism evidence="16 17">
    <name type="scientific">Menidia menidia</name>
    <name type="common">Atlantic silverside</name>
    <dbReference type="NCBI Taxonomy" id="238744"/>
    <lineage>
        <taxon>Eukaryota</taxon>
        <taxon>Metazoa</taxon>
        <taxon>Chordata</taxon>
        <taxon>Craniata</taxon>
        <taxon>Vertebrata</taxon>
        <taxon>Euteleostomi</taxon>
        <taxon>Actinopterygii</taxon>
        <taxon>Neopterygii</taxon>
        <taxon>Teleostei</taxon>
        <taxon>Neoteleostei</taxon>
        <taxon>Acanthomorphata</taxon>
        <taxon>Ovalentaria</taxon>
        <taxon>Atherinomorphae</taxon>
        <taxon>Atheriniformes</taxon>
        <taxon>Atherinopsidae</taxon>
        <taxon>Menidiinae</taxon>
        <taxon>Menidia</taxon>
    </lineage>
</organism>
<protein>
    <recommendedName>
        <fullName evidence="13">Carboxylic ester hydrolase</fullName>
        <ecNumber evidence="13">3.1.1.-</ecNumber>
    </recommendedName>
</protein>
<evidence type="ECO:0000256" key="14">
    <source>
        <dbReference type="SAM" id="Phobius"/>
    </source>
</evidence>
<evidence type="ECO:0000256" key="8">
    <source>
        <dbReference type="ARBA" id="ARBA00023180"/>
    </source>
</evidence>
<sequence length="652" mass="72454">MASGDTQCDLSYCDGSSSLFASNSVGMNECVCLIRPHDLWSKEKRKKKKDIKTRDGFSMAIIFQCIHVAAFLVLPHFLTVSFATQDGLVINTAHGKVQGKLLSVVGGEVRAFLGIPFGKPPIGKLRFKAPEPVDRWEGVKDSTKFSNSCYQMPDTLYPGFRGAEMWNPNTPLSEDCLYINVWTPVFNKTRPASLVPVLVWIYGGGFVGGTSSLDIYHGHFLSKSEGVVVVSMNYRVGAFGFLSLPDNKYIRGNAGLLDQQLALKWVTNNIAAFGGDPSKVTIFGESAGAGSVGFHLLSPGSKNLFHRAVMQSGSPNAPWGTVRLQEIWDRSLMLAKLLGCPTSHSAQLESCLQRANPKEIATKQYDVLMPPSLLSLPFIPTVDGDFLPADVDVLLSGSDLPKKELMIGLNKDEGTYFLAYGAPGFNITGQSLITRKEFLEGVQLEMADASDVTKEAAIFHYTDWTDLENGMKNRDLLGSLVGDKLFVCPVLEFAHKYSQRAGKTFLYLFDHRSSVNPWPAWMGVMHGYEIEFIFGMPLNASLGYTKSEVNMTKKFMKHWANFAHTGNPGIDGTTWPMFTAEQQEYVTLNPNPPELKRMMRARECQLWTKVVPQIQRTSDKLQSCLNRSGMILHLNYFILLMSFVIWLKILVE</sequence>
<comment type="similarity">
    <text evidence="2 13">Belongs to the type-B carboxylesterase/lipase family.</text>
</comment>
<evidence type="ECO:0000259" key="15">
    <source>
        <dbReference type="Pfam" id="PF00135"/>
    </source>
</evidence>
<reference evidence="16" key="1">
    <citation type="submission" date="2021-05" db="EMBL/GenBank/DDBJ databases">
        <authorList>
            <person name="Tigano A."/>
        </authorList>
    </citation>
    <scope>NUCLEOTIDE SEQUENCE</scope>
</reference>
<feature type="active site" description="Charge relay system" evidence="12">
    <location>
        <position position="413"/>
    </location>
</feature>
<gene>
    <name evidence="16" type="ORF">MMEN_LOCUS18552</name>
</gene>
<dbReference type="EC" id="3.1.1.-" evidence="13"/>
<dbReference type="GO" id="GO:0005886">
    <property type="term" value="C:plasma membrane"/>
    <property type="evidence" value="ECO:0007669"/>
    <property type="project" value="TreeGrafter"/>
</dbReference>
<dbReference type="GO" id="GO:0005615">
    <property type="term" value="C:extracellular space"/>
    <property type="evidence" value="ECO:0007669"/>
    <property type="project" value="TreeGrafter"/>
</dbReference>
<keyword evidence="6 13" id="KW-0378">Hydrolase</keyword>
<feature type="active site" description="Charge relay system" evidence="12">
    <location>
        <position position="526"/>
    </location>
</feature>
<dbReference type="GO" id="GO:0006581">
    <property type="term" value="P:acetylcholine catabolic process"/>
    <property type="evidence" value="ECO:0007669"/>
    <property type="project" value="TreeGrafter"/>
</dbReference>
<evidence type="ECO:0000313" key="17">
    <source>
        <dbReference type="Proteomes" id="UP000677803"/>
    </source>
</evidence>
<dbReference type="InterPro" id="IPR019826">
    <property type="entry name" value="Carboxylesterase_B_AS"/>
</dbReference>
<keyword evidence="7" id="KW-1015">Disulfide bond</keyword>
<keyword evidence="14" id="KW-0812">Transmembrane</keyword>
<evidence type="ECO:0000256" key="4">
    <source>
        <dbReference type="ARBA" id="ARBA00022525"/>
    </source>
</evidence>
<keyword evidence="5" id="KW-0597">Phosphoprotein</keyword>
<dbReference type="InterPro" id="IPR002018">
    <property type="entry name" value="CarbesteraseB"/>
</dbReference>
<keyword evidence="4" id="KW-0964">Secreted</keyword>
<comment type="catalytic activity">
    <reaction evidence="9">
        <text>an acylcholine + H2O = a carboxylate + choline + H(+)</text>
        <dbReference type="Rhea" id="RHEA:21964"/>
        <dbReference type="ChEBI" id="CHEBI:15354"/>
        <dbReference type="ChEBI" id="CHEBI:15377"/>
        <dbReference type="ChEBI" id="CHEBI:15378"/>
        <dbReference type="ChEBI" id="CHEBI:29067"/>
        <dbReference type="ChEBI" id="CHEBI:35287"/>
        <dbReference type="EC" id="3.1.1.8"/>
    </reaction>
</comment>
<feature type="transmembrane region" description="Helical" evidence="14">
    <location>
        <begin position="56"/>
        <end position="78"/>
    </location>
</feature>
<dbReference type="PROSITE" id="PS00941">
    <property type="entry name" value="CARBOXYLESTERASE_B_2"/>
    <property type="match status" value="1"/>
</dbReference>
<evidence type="ECO:0000256" key="2">
    <source>
        <dbReference type="ARBA" id="ARBA00005964"/>
    </source>
</evidence>
<dbReference type="GO" id="GO:0003990">
    <property type="term" value="F:acetylcholinesterase activity"/>
    <property type="evidence" value="ECO:0007669"/>
    <property type="project" value="TreeGrafter"/>
</dbReference>
<dbReference type="Pfam" id="PF00135">
    <property type="entry name" value="COesterase"/>
    <property type="match status" value="1"/>
</dbReference>
<keyword evidence="17" id="KW-1185">Reference proteome</keyword>
<evidence type="ECO:0000256" key="9">
    <source>
        <dbReference type="ARBA" id="ARBA00036543"/>
    </source>
</evidence>
<feature type="transmembrane region" description="Helical" evidence="14">
    <location>
        <begin position="630"/>
        <end position="651"/>
    </location>
</feature>
<dbReference type="PRINTS" id="PR00878">
    <property type="entry name" value="CHOLNESTRASE"/>
</dbReference>
<evidence type="ECO:0000256" key="13">
    <source>
        <dbReference type="RuleBase" id="RU361235"/>
    </source>
</evidence>
<keyword evidence="14" id="KW-0472">Membrane</keyword>
<proteinExistence type="inferred from homology"/>